<evidence type="ECO:0000256" key="8">
    <source>
        <dbReference type="ARBA" id="ARBA00022723"/>
    </source>
</evidence>
<dbReference type="SUPFAM" id="SSF63737">
    <property type="entry name" value="Leukotriene A4 hydrolase N-terminal domain"/>
    <property type="match status" value="1"/>
</dbReference>
<dbReference type="InterPro" id="IPR013783">
    <property type="entry name" value="Ig-like_fold"/>
</dbReference>
<evidence type="ECO:0000259" key="14">
    <source>
        <dbReference type="Pfam" id="PF13860"/>
    </source>
</evidence>
<organism evidence="16 17">
    <name type="scientific">candidate division TA06 bacterium</name>
    <dbReference type="NCBI Taxonomy" id="2250710"/>
    <lineage>
        <taxon>Bacteria</taxon>
        <taxon>Bacteria division TA06</taxon>
    </lineage>
</organism>
<dbReference type="Gene3D" id="2.60.40.1730">
    <property type="entry name" value="tricorn interacting facor f3 domain"/>
    <property type="match status" value="1"/>
</dbReference>
<dbReference type="InterPro" id="IPR027268">
    <property type="entry name" value="Peptidase_M4/M1_CTD_sf"/>
</dbReference>
<evidence type="ECO:0000256" key="1">
    <source>
        <dbReference type="ARBA" id="ARBA00000098"/>
    </source>
</evidence>
<evidence type="ECO:0000259" key="13">
    <source>
        <dbReference type="Pfam" id="PF01433"/>
    </source>
</evidence>
<dbReference type="Gene3D" id="2.60.40.10">
    <property type="entry name" value="Immunoglobulins"/>
    <property type="match status" value="1"/>
</dbReference>
<dbReference type="EMBL" id="JACQXR010000008">
    <property type="protein sequence ID" value="MBI4725752.1"/>
    <property type="molecule type" value="Genomic_DNA"/>
</dbReference>
<keyword evidence="10" id="KW-0862">Zinc</keyword>
<accession>A0A933I6Y9</accession>
<evidence type="ECO:0000256" key="5">
    <source>
        <dbReference type="ARBA" id="ARBA00015611"/>
    </source>
</evidence>
<dbReference type="GO" id="GO:0070006">
    <property type="term" value="F:metalloaminopeptidase activity"/>
    <property type="evidence" value="ECO:0007669"/>
    <property type="project" value="TreeGrafter"/>
</dbReference>
<dbReference type="Pfam" id="PF17900">
    <property type="entry name" value="Peptidase_M1_N"/>
    <property type="match status" value="1"/>
</dbReference>
<dbReference type="CDD" id="cd09603">
    <property type="entry name" value="M1_APN_like"/>
    <property type="match status" value="1"/>
</dbReference>
<dbReference type="InterPro" id="IPR045357">
    <property type="entry name" value="Aminopeptidase_N-like_N"/>
</dbReference>
<dbReference type="Gene3D" id="1.10.390.10">
    <property type="entry name" value="Neutral Protease Domain 2"/>
    <property type="match status" value="1"/>
</dbReference>
<evidence type="ECO:0000256" key="7">
    <source>
        <dbReference type="ARBA" id="ARBA00022670"/>
    </source>
</evidence>
<evidence type="ECO:0000256" key="9">
    <source>
        <dbReference type="ARBA" id="ARBA00022801"/>
    </source>
</evidence>
<feature type="domain" description="Aminopeptidase N-like N-terminal" evidence="15">
    <location>
        <begin position="51"/>
        <end position="231"/>
    </location>
</feature>
<keyword evidence="6" id="KW-0031">Aminopeptidase</keyword>
<evidence type="ECO:0000259" key="15">
    <source>
        <dbReference type="Pfam" id="PF17900"/>
    </source>
</evidence>
<dbReference type="NCBIfam" id="TIGR04183">
    <property type="entry name" value="Por_Secre_tail"/>
    <property type="match status" value="1"/>
</dbReference>
<dbReference type="GO" id="GO:0016020">
    <property type="term" value="C:membrane"/>
    <property type="evidence" value="ECO:0007669"/>
    <property type="project" value="TreeGrafter"/>
</dbReference>
<comment type="caution">
    <text evidence="16">The sequence shown here is derived from an EMBL/GenBank/DDBJ whole genome shotgun (WGS) entry which is preliminary data.</text>
</comment>
<dbReference type="GO" id="GO:0005737">
    <property type="term" value="C:cytoplasm"/>
    <property type="evidence" value="ECO:0007669"/>
    <property type="project" value="TreeGrafter"/>
</dbReference>
<proteinExistence type="inferred from homology"/>
<dbReference type="Pfam" id="PF01433">
    <property type="entry name" value="Peptidase_M1"/>
    <property type="match status" value="1"/>
</dbReference>
<comment type="similarity">
    <text evidence="3">Belongs to the peptidase M1 family.</text>
</comment>
<comment type="catalytic activity">
    <reaction evidence="1">
        <text>Release of an N-terminal amino acid, Xaa-|-Yaa- from a peptide, amide or arylamide. Xaa is preferably Ala, but may be most amino acids including Pro (slow action). When a terminal hydrophobic residue is followed by a prolyl residue, the two may be released as an intact Xaa-Pro dipeptide.</text>
        <dbReference type="EC" id="3.4.11.2"/>
    </reaction>
</comment>
<sequence length="762" mass="85673">MRVIKTILVLLTAAAPALAQMPLETKPAPDFLKPRAGSAKFDSVHQYDVLKYRLAVDLPMTNDSLYGHQNILAVKKSSSDSLTLDCVRLEVDSVKLNGSHTGFLPSADTLYLMADYASVAVGDSFDLEVFYRGGNFSKNGGRKWGYYWYPKGYDANTLHASGYTMSEPQDARAWMPCFDEPWDKADSGCSISITIPDSLAAASNGLLQDTLRSGDRLTWRWREDSAITTYLMCFTASRFSIWSDTVYTVSGKTIPLNYFVWPEDSALSQTVFATVPQMTRLYDSLFHPYPFGKYGMAAVYPFAYGGMEHQAMTTIHRSWITNNSQRGIVHELAHMWFGDLITCGTWADIWLNEGFASYLEAVYDEWLNSRLPGIYMNQYFWRALTGNANIYPIYNPPPNLLFDYSMVYTKGAWVLQGLRWVMGDTVFFPMMRAYADSFANGNVVTADFQRIAEQHYGSTLDWYFAQWVYRAGHPKYYLVGYHKTHPDSNGAKLLIKQTSATGELYKMPVAIVDSSSAGALDTFRVWIQNTDTVIIGDYLNSIEWFKFDPDSWILKELYDSLPVLSNLSTGTKKYGNSLIDVYWRKFRMDSACAGYNVYRADNAAGPFARINFDIIADTMFSDTTTYSGSEYYYAVTAVSSLDTCYETRHSNVLSIVAGGVGSEPDNRELITDLGLNQNVPNPFKQSTMINYQLTKPGLATLKVYNIQGQAVKTLVNSIQSAGRHQAQWDGRDAAGNRASSGIYFVKLEAEGKTITRSLQYIK</sequence>
<protein>
    <recommendedName>
        <fullName evidence="5">Aminopeptidase N</fullName>
        <ecNumber evidence="4">3.4.11.2</ecNumber>
    </recommendedName>
</protein>
<name>A0A933I6Y9_UNCT6</name>
<evidence type="ECO:0000313" key="16">
    <source>
        <dbReference type="EMBL" id="MBI4725752.1"/>
    </source>
</evidence>
<keyword evidence="7" id="KW-0645">Protease</keyword>
<dbReference type="GO" id="GO:0016285">
    <property type="term" value="F:alanyl aminopeptidase activity"/>
    <property type="evidence" value="ECO:0007669"/>
    <property type="project" value="UniProtKB-EC"/>
</dbReference>
<dbReference type="GO" id="GO:0043171">
    <property type="term" value="P:peptide catabolic process"/>
    <property type="evidence" value="ECO:0007669"/>
    <property type="project" value="TreeGrafter"/>
</dbReference>
<evidence type="ECO:0000313" key="17">
    <source>
        <dbReference type="Proteomes" id="UP000736328"/>
    </source>
</evidence>
<dbReference type="PANTHER" id="PTHR11533:SF174">
    <property type="entry name" value="PUROMYCIN-SENSITIVE AMINOPEPTIDASE-RELATED"/>
    <property type="match status" value="1"/>
</dbReference>
<dbReference type="Gene3D" id="2.60.40.4070">
    <property type="match status" value="1"/>
</dbReference>
<feature type="domain" description="FlgD/Vpr Ig-like" evidence="14">
    <location>
        <begin position="691"/>
        <end position="750"/>
    </location>
</feature>
<dbReference type="GO" id="GO:0008270">
    <property type="term" value="F:zinc ion binding"/>
    <property type="evidence" value="ECO:0007669"/>
    <property type="project" value="InterPro"/>
</dbReference>
<dbReference type="InterPro" id="IPR025965">
    <property type="entry name" value="FlgD/Vpr_Ig-like"/>
</dbReference>
<dbReference type="Proteomes" id="UP000736328">
    <property type="component" value="Unassembled WGS sequence"/>
</dbReference>
<evidence type="ECO:0000256" key="6">
    <source>
        <dbReference type="ARBA" id="ARBA00022438"/>
    </source>
</evidence>
<dbReference type="Pfam" id="PF13860">
    <property type="entry name" value="FlgD_ig"/>
    <property type="match status" value="1"/>
</dbReference>
<gene>
    <name evidence="16" type="ORF">HY768_00755</name>
</gene>
<comment type="cofactor">
    <cofactor evidence="2">
        <name>Zn(2+)</name>
        <dbReference type="ChEBI" id="CHEBI:29105"/>
    </cofactor>
</comment>
<dbReference type="PANTHER" id="PTHR11533">
    <property type="entry name" value="PROTEASE M1 ZINC METALLOPROTEASE"/>
    <property type="match status" value="1"/>
</dbReference>
<dbReference type="InterPro" id="IPR001930">
    <property type="entry name" value="Peptidase_M1"/>
</dbReference>
<dbReference type="GO" id="GO:0005615">
    <property type="term" value="C:extracellular space"/>
    <property type="evidence" value="ECO:0007669"/>
    <property type="project" value="TreeGrafter"/>
</dbReference>
<feature type="domain" description="Peptidase M1 membrane alanine aminopeptidase" evidence="13">
    <location>
        <begin position="278"/>
        <end position="467"/>
    </location>
</feature>
<dbReference type="InterPro" id="IPR014782">
    <property type="entry name" value="Peptidase_M1_dom"/>
</dbReference>
<keyword evidence="11" id="KW-0482">Metalloprotease</keyword>
<dbReference type="AlphaFoldDB" id="A0A933I6Y9"/>
<dbReference type="EC" id="3.4.11.2" evidence="4"/>
<keyword evidence="12" id="KW-0732">Signal</keyword>
<dbReference type="SUPFAM" id="SSF55486">
    <property type="entry name" value="Metalloproteases ('zincins'), catalytic domain"/>
    <property type="match status" value="1"/>
</dbReference>
<dbReference type="PRINTS" id="PR00756">
    <property type="entry name" value="ALADIPTASE"/>
</dbReference>
<keyword evidence="8" id="KW-0479">Metal-binding</keyword>
<evidence type="ECO:0000256" key="10">
    <source>
        <dbReference type="ARBA" id="ARBA00022833"/>
    </source>
</evidence>
<feature type="chain" id="PRO_5037944071" description="Aminopeptidase N" evidence="12">
    <location>
        <begin position="20"/>
        <end position="762"/>
    </location>
</feature>
<dbReference type="GO" id="GO:0006508">
    <property type="term" value="P:proteolysis"/>
    <property type="evidence" value="ECO:0007669"/>
    <property type="project" value="UniProtKB-KW"/>
</dbReference>
<keyword evidence="9" id="KW-0378">Hydrolase</keyword>
<evidence type="ECO:0000256" key="11">
    <source>
        <dbReference type="ARBA" id="ARBA00023049"/>
    </source>
</evidence>
<dbReference type="InterPro" id="IPR050344">
    <property type="entry name" value="Peptidase_M1_aminopeptidases"/>
</dbReference>
<evidence type="ECO:0000256" key="2">
    <source>
        <dbReference type="ARBA" id="ARBA00001947"/>
    </source>
</evidence>
<dbReference type="InterPro" id="IPR042097">
    <property type="entry name" value="Aminopeptidase_N-like_N_sf"/>
</dbReference>
<dbReference type="InterPro" id="IPR026444">
    <property type="entry name" value="Secre_tail"/>
</dbReference>
<evidence type="ECO:0000256" key="3">
    <source>
        <dbReference type="ARBA" id="ARBA00010136"/>
    </source>
</evidence>
<evidence type="ECO:0000256" key="12">
    <source>
        <dbReference type="SAM" id="SignalP"/>
    </source>
</evidence>
<reference evidence="16" key="1">
    <citation type="submission" date="2020-07" db="EMBL/GenBank/DDBJ databases">
        <title>Huge and variable diversity of episymbiotic CPR bacteria and DPANN archaea in groundwater ecosystems.</title>
        <authorList>
            <person name="He C.Y."/>
            <person name="Keren R."/>
            <person name="Whittaker M."/>
            <person name="Farag I.F."/>
            <person name="Doudna J."/>
            <person name="Cate J.H.D."/>
            <person name="Banfield J.F."/>
        </authorList>
    </citation>
    <scope>NUCLEOTIDE SEQUENCE</scope>
    <source>
        <strain evidence="16">NC_groundwater_1520_Pr4_B-0.1um_53_5</strain>
    </source>
</reference>
<feature type="signal peptide" evidence="12">
    <location>
        <begin position="1"/>
        <end position="19"/>
    </location>
</feature>
<dbReference type="GO" id="GO:0042277">
    <property type="term" value="F:peptide binding"/>
    <property type="evidence" value="ECO:0007669"/>
    <property type="project" value="TreeGrafter"/>
</dbReference>
<evidence type="ECO:0000256" key="4">
    <source>
        <dbReference type="ARBA" id="ARBA00012564"/>
    </source>
</evidence>